<dbReference type="RefSeq" id="WP_146605742.1">
    <property type="nucleotide sequence ID" value="NZ_POTY01000100.1"/>
</dbReference>
<proteinExistence type="predicted"/>
<protein>
    <recommendedName>
        <fullName evidence="4">DUF3592 domain-containing protein</fullName>
    </recommendedName>
</protein>
<accession>A0A2W2FNT2</accession>
<evidence type="ECO:0000256" key="1">
    <source>
        <dbReference type="SAM" id="Phobius"/>
    </source>
</evidence>
<evidence type="ECO:0008006" key="4">
    <source>
        <dbReference type="Google" id="ProtNLM"/>
    </source>
</evidence>
<feature type="transmembrane region" description="Helical" evidence="1">
    <location>
        <begin position="21"/>
        <end position="41"/>
    </location>
</feature>
<feature type="non-terminal residue" evidence="2">
    <location>
        <position position="147"/>
    </location>
</feature>
<keyword evidence="1" id="KW-0472">Membrane</keyword>
<dbReference type="OrthoDB" id="9898410at2"/>
<reference evidence="2 3" key="1">
    <citation type="submission" date="2018-01" db="EMBL/GenBank/DDBJ databases">
        <title>Draft genome sequence of Jishengella sp. NA12.</title>
        <authorList>
            <person name="Sahin N."/>
            <person name="Ay H."/>
            <person name="Saygin H."/>
        </authorList>
    </citation>
    <scope>NUCLEOTIDE SEQUENCE [LARGE SCALE GENOMIC DNA]</scope>
    <source>
        <strain evidence="2 3">NA12</strain>
    </source>
</reference>
<dbReference type="Proteomes" id="UP000248924">
    <property type="component" value="Unassembled WGS sequence"/>
</dbReference>
<keyword evidence="1" id="KW-0812">Transmembrane</keyword>
<dbReference type="AlphaFoldDB" id="A0A2W2FNT2"/>
<gene>
    <name evidence="2" type="ORF">C1I95_16995</name>
</gene>
<keyword evidence="3" id="KW-1185">Reference proteome</keyword>
<evidence type="ECO:0000313" key="2">
    <source>
        <dbReference type="EMBL" id="PZG16724.1"/>
    </source>
</evidence>
<keyword evidence="1" id="KW-1133">Transmembrane helix</keyword>
<evidence type="ECO:0000313" key="3">
    <source>
        <dbReference type="Proteomes" id="UP000248924"/>
    </source>
</evidence>
<name>A0A2W2FNT2_9ACTN</name>
<comment type="caution">
    <text evidence="2">The sequence shown here is derived from an EMBL/GenBank/DDBJ whole genome shotgun (WGS) entry which is preliminary data.</text>
</comment>
<dbReference type="EMBL" id="POTY01000100">
    <property type="protein sequence ID" value="PZG16724.1"/>
    <property type="molecule type" value="Genomic_DNA"/>
</dbReference>
<feature type="transmembrane region" description="Helical" evidence="1">
    <location>
        <begin position="117"/>
        <end position="138"/>
    </location>
</feature>
<sequence>MAHDSYPPAVGRWVRVLRRGALIVFGLVGLVFLTVGGWLLASQSWDRATGTVQECTTRIERTAGTTGRTVQTCTISWQAADGPHTTRVDIGGSATVPGQSVELRVSGDNVVLATPGWVGAATGAGGLAMAGTAAVLLVRQHRRNRRA</sequence>
<organism evidence="2 3">
    <name type="scientific">Micromonospora craterilacus</name>
    <dbReference type="NCBI Taxonomy" id="1655439"/>
    <lineage>
        <taxon>Bacteria</taxon>
        <taxon>Bacillati</taxon>
        <taxon>Actinomycetota</taxon>
        <taxon>Actinomycetes</taxon>
        <taxon>Micromonosporales</taxon>
        <taxon>Micromonosporaceae</taxon>
        <taxon>Micromonospora</taxon>
    </lineage>
</organism>